<feature type="coiled-coil region" evidence="8">
    <location>
        <begin position="1184"/>
        <end position="1237"/>
    </location>
</feature>
<comment type="similarity">
    <text evidence="6">Belongs to the TRAFAC class myosin-kinesin ATPase superfamily. Kinesin family. KIN-12 subfamily.</text>
</comment>
<proteinExistence type="inferred from homology"/>
<dbReference type="GO" id="GO:0007018">
    <property type="term" value="P:microtubule-based movement"/>
    <property type="evidence" value="ECO:0007669"/>
    <property type="project" value="InterPro"/>
</dbReference>
<evidence type="ECO:0000313" key="11">
    <source>
        <dbReference type="EMBL" id="THU48121.1"/>
    </source>
</evidence>
<protein>
    <recommendedName>
        <fullName evidence="10">Kinesin motor domain-containing protein</fullName>
    </recommendedName>
</protein>
<reference evidence="11 12" key="1">
    <citation type="journal article" date="2019" name="Nat. Plants">
        <title>Genome sequencing of Musa balbisiana reveals subgenome evolution and function divergence in polyploid bananas.</title>
        <authorList>
            <person name="Yao X."/>
        </authorList>
    </citation>
    <scope>NUCLEOTIDE SEQUENCE [LARGE SCALE GENOMIC DNA]</scope>
    <source>
        <strain evidence="12">cv. DH-PKW</strain>
        <tissue evidence="11">Leaves</tissue>
    </source>
</reference>
<evidence type="ECO:0000313" key="12">
    <source>
        <dbReference type="Proteomes" id="UP000317650"/>
    </source>
</evidence>
<evidence type="ECO:0000256" key="2">
    <source>
        <dbReference type="ARBA" id="ARBA00022741"/>
    </source>
</evidence>
<dbReference type="STRING" id="52838.A0A4S8IIG6"/>
<gene>
    <name evidence="11" type="ORF">C4D60_Mb09t22880</name>
</gene>
<evidence type="ECO:0000256" key="7">
    <source>
        <dbReference type="PROSITE-ProRule" id="PRU00283"/>
    </source>
</evidence>
<dbReference type="InterPro" id="IPR036961">
    <property type="entry name" value="Kinesin_motor_dom_sf"/>
</dbReference>
<evidence type="ECO:0000259" key="10">
    <source>
        <dbReference type="PROSITE" id="PS50067"/>
    </source>
</evidence>
<dbReference type="PROSITE" id="PS50067">
    <property type="entry name" value="KINESIN_MOTOR_2"/>
    <property type="match status" value="1"/>
</dbReference>
<sequence length="1327" mass="150762">MVKDLRTFRQSSSSSRAPTPETNNENLPPVDPCDSSSSRLESDPSRPPLLAIQEPVQNPKIGLDQGAILRGKPEATTSKNHTKGSDLPGLPFRTPERMVARHRLSLCPKSQPGVIGRETDDDSSYRGPGNQFPPLSRGGRLGLGDEHGLNTNLTSKTAAKASSVHSDCSSTQGTPTKSAIRLANYGFGKSRPPISAGNRTMSLGVTSRPTQISSIPPVVDSVEVPHFELQEDPSFWMDNNVQVAIRVRPLNSTEKSLQDFRRCLKQESAHNITWIGQPETRFTFDYVACETINQTGSGKTYTMLGEIGGVEVEPNPNRGIIQRIFEFLFARIKVEEESRRDEKLKYSCKCSFLEIYSEQINDLLVPSSSNLLGAANRKAAATNMNRESSRSHSVFTCTIESRWEKDLTVNSRFAKLNLVDLAGSESHVIMVLADMAHGKQRHVPYRDSKLTFLLQEELSVLKRQNVSRSLSFRSVIFEDSKGEFCDTSAIEKSPEVTKTNADELQTDGLNSLNSLESILAGALRREKMADITIKQLEAEIKQLNCLVHQREEESRSNKMMLKFQEDKICHLEKLSEGQVPIDSYLLEEKHALSEEVQLLRARVDRNPEVTRFALENVRLLDQLQRFQDFYGGEKECLLAEVSELRNKLMQVLDAKTELHNLQKSDMETQLNETYQELESCRETSNLHVELKNYSSANSYQYISAAHQKNELLSESSQTDSQVCEKRIECSHEHVMKHKEEILNLQLELDILKIILAEEKSSRTEVEESANYTNNELKSANRRVVYMSKQYEDIKNELKDARSIIERLKLENILLVNEMEDAKKKSNQQVELLKKKVQEISLLRSQVGIPSSEVEKLSLLQEELKGVPSEHHENADFHLQMKLRRMQASLEKARDLNISFQSDQLSQTSLEQEMEEIRRQVEIETAEAIICLQEELVVLQNQADGSKRNESITKQSLMALETKLKELQIQLCLVMQENKKLGDLVKEKDRELRSLTEDWERLAYDIADVLADGNTSLEEATDQVASISDCFPQRSWIGEQVGRMIRSLSERDLVIEELQKCLEEAYNTRCDIEWKLRSLRGATLAIYEAQQQENNEKEREILRLTSEITDKVFDINQLENRIKDNDEQIKKAQLRATVAFVTVNKLSEKNKAHLQEIEHVKFLLDESKEVISEKDTLLNHQISLRADAEKKIQDLSTQLVQYQEHIAELLKISQNQERAQELEQLKKEEDVVLTAEAENFPEVKRTIDEFTCTSDSSGNVDGQAEVQSSEKYTSGSAYYIAKDRAVQLEIKDATAAQKTIDATHIPRGKIRDADMLVNMFIQANDTSK</sequence>
<feature type="coiled-coil region" evidence="8">
    <location>
        <begin position="526"/>
        <end position="553"/>
    </location>
</feature>
<dbReference type="InterPro" id="IPR019821">
    <property type="entry name" value="Kinesin_motor_CS"/>
</dbReference>
<keyword evidence="3" id="KW-0067">ATP-binding</keyword>
<feature type="coiled-coil region" evidence="8">
    <location>
        <begin position="634"/>
        <end position="683"/>
    </location>
</feature>
<feature type="coiled-coil region" evidence="8">
    <location>
        <begin position="1086"/>
        <end position="1134"/>
    </location>
</feature>
<feature type="compositionally biased region" description="Polar residues" evidence="9">
    <location>
        <begin position="8"/>
        <end position="17"/>
    </location>
</feature>
<dbReference type="GO" id="GO:0008017">
    <property type="term" value="F:microtubule binding"/>
    <property type="evidence" value="ECO:0007669"/>
    <property type="project" value="InterPro"/>
</dbReference>
<organism evidence="11 12">
    <name type="scientific">Musa balbisiana</name>
    <name type="common">Banana</name>
    <dbReference type="NCBI Taxonomy" id="52838"/>
    <lineage>
        <taxon>Eukaryota</taxon>
        <taxon>Viridiplantae</taxon>
        <taxon>Streptophyta</taxon>
        <taxon>Embryophyta</taxon>
        <taxon>Tracheophyta</taxon>
        <taxon>Spermatophyta</taxon>
        <taxon>Magnoliopsida</taxon>
        <taxon>Liliopsida</taxon>
        <taxon>Zingiberales</taxon>
        <taxon>Musaceae</taxon>
        <taxon>Musa</taxon>
    </lineage>
</organism>
<dbReference type="PROSITE" id="PS00411">
    <property type="entry name" value="KINESIN_MOTOR_1"/>
    <property type="match status" value="1"/>
</dbReference>
<keyword evidence="4 8" id="KW-0175">Coiled coil</keyword>
<feature type="region of interest" description="Disordered" evidence="9">
    <location>
        <begin position="1"/>
        <end position="93"/>
    </location>
</feature>
<evidence type="ECO:0000256" key="6">
    <source>
        <dbReference type="ARBA" id="ARBA00034488"/>
    </source>
</evidence>
<dbReference type="PANTHER" id="PTHR37739">
    <property type="entry name" value="KINESIN-LIKE PROTEIN KIN-12D"/>
    <property type="match status" value="1"/>
</dbReference>
<keyword evidence="1" id="KW-0493">Microtubule</keyword>
<dbReference type="InterPro" id="IPR027417">
    <property type="entry name" value="P-loop_NTPase"/>
</dbReference>
<accession>A0A4S8IIG6</accession>
<keyword evidence="2" id="KW-0547">Nucleotide-binding</keyword>
<dbReference type="PANTHER" id="PTHR37739:SF8">
    <property type="entry name" value="KINESIN-LIKE PROTEIN KIN-12D"/>
    <property type="match status" value="1"/>
</dbReference>
<evidence type="ECO:0000256" key="3">
    <source>
        <dbReference type="ARBA" id="ARBA00022840"/>
    </source>
</evidence>
<feature type="region of interest" description="Disordered" evidence="9">
    <location>
        <begin position="108"/>
        <end position="147"/>
    </location>
</feature>
<evidence type="ECO:0000256" key="4">
    <source>
        <dbReference type="ARBA" id="ARBA00023054"/>
    </source>
</evidence>
<keyword evidence="5" id="KW-0505">Motor protein</keyword>
<name>A0A4S8IIG6_MUSBA</name>
<feature type="compositionally biased region" description="Low complexity" evidence="9">
    <location>
        <begin position="18"/>
        <end position="39"/>
    </location>
</feature>
<dbReference type="Proteomes" id="UP000317650">
    <property type="component" value="Chromosome 9"/>
</dbReference>
<dbReference type="SUPFAM" id="SSF52540">
    <property type="entry name" value="P-loop containing nucleoside triphosphate hydrolases"/>
    <property type="match status" value="1"/>
</dbReference>
<feature type="domain" description="Kinesin motor" evidence="10">
    <location>
        <begin position="294"/>
        <end position="425"/>
    </location>
</feature>
<feature type="coiled-coil region" evidence="8">
    <location>
        <begin position="906"/>
        <end position="948"/>
    </location>
</feature>
<evidence type="ECO:0000256" key="1">
    <source>
        <dbReference type="ARBA" id="ARBA00022701"/>
    </source>
</evidence>
<dbReference type="InterPro" id="IPR044986">
    <property type="entry name" value="KIF15/KIN-12"/>
</dbReference>
<dbReference type="Gene3D" id="3.40.850.10">
    <property type="entry name" value="Kinesin motor domain"/>
    <property type="match status" value="2"/>
</dbReference>
<comment type="caution">
    <text evidence="7">Lacks conserved residue(s) required for the propagation of feature annotation.</text>
</comment>
<dbReference type="GO" id="GO:0005524">
    <property type="term" value="F:ATP binding"/>
    <property type="evidence" value="ECO:0007669"/>
    <property type="project" value="UniProtKB-KW"/>
</dbReference>
<feature type="coiled-coil region" evidence="8">
    <location>
        <begin position="776"/>
        <end position="835"/>
    </location>
</feature>
<keyword evidence="12" id="KW-1185">Reference proteome</keyword>
<dbReference type="GO" id="GO:0005874">
    <property type="term" value="C:microtubule"/>
    <property type="evidence" value="ECO:0007669"/>
    <property type="project" value="UniProtKB-KW"/>
</dbReference>
<comment type="caution">
    <text evidence="11">The sequence shown here is derived from an EMBL/GenBank/DDBJ whole genome shotgun (WGS) entry which is preliminary data.</text>
</comment>
<dbReference type="SMART" id="SM00129">
    <property type="entry name" value="KISc"/>
    <property type="match status" value="1"/>
</dbReference>
<evidence type="ECO:0000256" key="5">
    <source>
        <dbReference type="ARBA" id="ARBA00023175"/>
    </source>
</evidence>
<dbReference type="EMBL" id="PYDT01000010">
    <property type="protein sequence ID" value="THU48121.1"/>
    <property type="molecule type" value="Genomic_DNA"/>
</dbReference>
<dbReference type="PRINTS" id="PR00380">
    <property type="entry name" value="KINESINHEAVY"/>
</dbReference>
<evidence type="ECO:0000256" key="8">
    <source>
        <dbReference type="SAM" id="Coils"/>
    </source>
</evidence>
<dbReference type="Pfam" id="PF00225">
    <property type="entry name" value="Kinesin"/>
    <property type="match status" value="2"/>
</dbReference>
<dbReference type="InterPro" id="IPR001752">
    <property type="entry name" value="Kinesin_motor_dom"/>
</dbReference>
<evidence type="ECO:0000256" key="9">
    <source>
        <dbReference type="SAM" id="MobiDB-lite"/>
    </source>
</evidence>
<dbReference type="GO" id="GO:0003777">
    <property type="term" value="F:microtubule motor activity"/>
    <property type="evidence" value="ECO:0007669"/>
    <property type="project" value="InterPro"/>
</dbReference>